<proteinExistence type="predicted"/>
<keyword evidence="2" id="KW-0813">Transport</keyword>
<evidence type="ECO:0000256" key="7">
    <source>
        <dbReference type="SAM" id="Phobius"/>
    </source>
</evidence>
<feature type="transmembrane region" description="Helical" evidence="7">
    <location>
        <begin position="21"/>
        <end position="44"/>
    </location>
</feature>
<accession>A0A3R9Y967</accession>
<dbReference type="EMBL" id="RWKW01000029">
    <property type="protein sequence ID" value="RST86955.1"/>
    <property type="molecule type" value="Genomic_DNA"/>
</dbReference>
<evidence type="ECO:0000256" key="5">
    <source>
        <dbReference type="ARBA" id="ARBA00022989"/>
    </source>
</evidence>
<evidence type="ECO:0000256" key="4">
    <source>
        <dbReference type="ARBA" id="ARBA00022692"/>
    </source>
</evidence>
<dbReference type="AlphaFoldDB" id="A0A3R9Y967"/>
<evidence type="ECO:0000256" key="1">
    <source>
        <dbReference type="ARBA" id="ARBA00004651"/>
    </source>
</evidence>
<dbReference type="RefSeq" id="WP_126699040.1">
    <property type="nucleotide sequence ID" value="NZ_RWKW01000029.1"/>
</dbReference>
<feature type="transmembrane region" description="Helical" evidence="7">
    <location>
        <begin position="89"/>
        <end position="108"/>
    </location>
</feature>
<evidence type="ECO:0000256" key="3">
    <source>
        <dbReference type="ARBA" id="ARBA00022475"/>
    </source>
</evidence>
<dbReference type="PRINTS" id="PR01036">
    <property type="entry name" value="TCRTETB"/>
</dbReference>
<dbReference type="InterPro" id="IPR011701">
    <property type="entry name" value="MFS"/>
</dbReference>
<keyword evidence="4 7" id="KW-0812">Transmembrane</keyword>
<organism evidence="9 10">
    <name type="scientific">Aquibium carbonis</name>
    <dbReference type="NCBI Taxonomy" id="2495581"/>
    <lineage>
        <taxon>Bacteria</taxon>
        <taxon>Pseudomonadati</taxon>
        <taxon>Pseudomonadota</taxon>
        <taxon>Alphaproteobacteria</taxon>
        <taxon>Hyphomicrobiales</taxon>
        <taxon>Phyllobacteriaceae</taxon>
        <taxon>Aquibium</taxon>
    </lineage>
</organism>
<dbReference type="GO" id="GO:0005886">
    <property type="term" value="C:plasma membrane"/>
    <property type="evidence" value="ECO:0007669"/>
    <property type="project" value="UniProtKB-SubCell"/>
</dbReference>
<reference evidence="9 10" key="1">
    <citation type="submission" date="2018-12" db="EMBL/GenBank/DDBJ databases">
        <title>Mesorhizobium carbonis sp. nov., isolated from coal mine water.</title>
        <authorList>
            <person name="Xin W."/>
            <person name="Xu Z."/>
            <person name="Xiang F."/>
            <person name="Zhang J."/>
            <person name="Xi L."/>
            <person name="Liu J."/>
        </authorList>
    </citation>
    <scope>NUCLEOTIDE SEQUENCE [LARGE SCALE GENOMIC DNA]</scope>
    <source>
        <strain evidence="9 10">B2.3</strain>
    </source>
</reference>
<dbReference type="OrthoDB" id="9807274at2"/>
<feature type="domain" description="Major facilitator superfamily (MFS) profile" evidence="8">
    <location>
        <begin position="23"/>
        <end position="508"/>
    </location>
</feature>
<comment type="subcellular location">
    <subcellularLocation>
        <location evidence="1">Cell membrane</location>
        <topology evidence="1">Multi-pass membrane protein</topology>
    </subcellularLocation>
</comment>
<dbReference type="InterPro" id="IPR020846">
    <property type="entry name" value="MFS_dom"/>
</dbReference>
<dbReference type="CDD" id="cd17321">
    <property type="entry name" value="MFS_MMR_MDR_like"/>
    <property type="match status" value="1"/>
</dbReference>
<keyword evidence="6 7" id="KW-0472">Membrane</keyword>
<name>A0A3R9Y967_9HYPH</name>
<keyword evidence="5 7" id="KW-1133">Transmembrane helix</keyword>
<feature type="transmembrane region" description="Helical" evidence="7">
    <location>
        <begin position="483"/>
        <end position="503"/>
    </location>
</feature>
<feature type="transmembrane region" description="Helical" evidence="7">
    <location>
        <begin position="209"/>
        <end position="226"/>
    </location>
</feature>
<evidence type="ECO:0000313" key="10">
    <source>
        <dbReference type="Proteomes" id="UP000278398"/>
    </source>
</evidence>
<dbReference type="InterPro" id="IPR036259">
    <property type="entry name" value="MFS_trans_sf"/>
</dbReference>
<keyword evidence="10" id="KW-1185">Reference proteome</keyword>
<comment type="caution">
    <text evidence="9">The sequence shown here is derived from an EMBL/GenBank/DDBJ whole genome shotgun (WGS) entry which is preliminary data.</text>
</comment>
<evidence type="ECO:0000259" key="8">
    <source>
        <dbReference type="PROSITE" id="PS50850"/>
    </source>
</evidence>
<dbReference type="GO" id="GO:0022857">
    <property type="term" value="F:transmembrane transporter activity"/>
    <property type="evidence" value="ECO:0007669"/>
    <property type="project" value="InterPro"/>
</dbReference>
<feature type="transmembrane region" description="Helical" evidence="7">
    <location>
        <begin position="147"/>
        <end position="167"/>
    </location>
</feature>
<gene>
    <name evidence="9" type="ORF">EJC49_07950</name>
</gene>
<evidence type="ECO:0000313" key="9">
    <source>
        <dbReference type="EMBL" id="RST86955.1"/>
    </source>
</evidence>
<feature type="transmembrane region" description="Helical" evidence="7">
    <location>
        <begin position="310"/>
        <end position="334"/>
    </location>
</feature>
<feature type="transmembrane region" description="Helical" evidence="7">
    <location>
        <begin position="56"/>
        <end position="77"/>
    </location>
</feature>
<protein>
    <submittedName>
        <fullName evidence="9">MFS transporter</fullName>
    </submittedName>
</protein>
<feature type="transmembrane region" description="Helical" evidence="7">
    <location>
        <begin position="413"/>
        <end position="430"/>
    </location>
</feature>
<feature type="transmembrane region" description="Helical" evidence="7">
    <location>
        <begin position="173"/>
        <end position="197"/>
    </location>
</feature>
<dbReference type="SUPFAM" id="SSF103473">
    <property type="entry name" value="MFS general substrate transporter"/>
    <property type="match status" value="1"/>
</dbReference>
<evidence type="ECO:0000256" key="6">
    <source>
        <dbReference type="ARBA" id="ARBA00023136"/>
    </source>
</evidence>
<feature type="transmembrane region" description="Helical" evidence="7">
    <location>
        <begin position="341"/>
        <end position="361"/>
    </location>
</feature>
<feature type="transmembrane region" description="Helical" evidence="7">
    <location>
        <begin position="367"/>
        <end position="392"/>
    </location>
</feature>
<dbReference type="Gene3D" id="1.20.1720.10">
    <property type="entry name" value="Multidrug resistance protein D"/>
    <property type="match status" value="2"/>
</dbReference>
<feature type="transmembrane region" description="Helical" evidence="7">
    <location>
        <begin position="238"/>
        <end position="256"/>
    </location>
</feature>
<dbReference type="Pfam" id="PF07690">
    <property type="entry name" value="MFS_1"/>
    <property type="match status" value="1"/>
</dbReference>
<dbReference type="PANTHER" id="PTHR42718">
    <property type="entry name" value="MAJOR FACILITATOR SUPERFAMILY MULTIDRUG TRANSPORTER MFSC"/>
    <property type="match status" value="1"/>
</dbReference>
<evidence type="ECO:0000256" key="2">
    <source>
        <dbReference type="ARBA" id="ARBA00022448"/>
    </source>
</evidence>
<dbReference type="Proteomes" id="UP000278398">
    <property type="component" value="Unassembled WGS sequence"/>
</dbReference>
<sequence length="518" mass="52950">MTPNPAIDHHPTPPRATRREWIGLAVIALPCLLYSMDLTVLNLAVPQLTADLKPSASQLLWIVDIYGFMVAGALITMGTLGDRIGRRKLLVIGAVGFGAASVLAAFSTSAGMLIAARALLGLAAATLAPSTLSLIRNMFLDPAERTVAIGIWISSFSAGAAIGPLVGGILLTWFWWGSVFLIAVPVMVLLVVLAPLLLPEYRDPQAGRLDLVSAAMSLVAVLSVIYGVKRIAEGEAGFAAPVVIAFGVLVALAFLWRQRRMADPLVDLSLFSSAAFSASLAVNMLGFFAAFGIFLLTAQYLQLVLGLSPFMAGIFSAPSALGFIAGSMLAPALLARARPAFVMASGYALAAAGFLVIALSAETQSLALIILGYVLLSLGLGPVFTLATDLIIGTVPPERAGSAAGLAETSSELGGALGIAVLGSVVTAIYRRTISVPDGIAPDVAERARDTIGGAVAEALVLGDAGEGLTVAARSAYAQAFEFAALLGAGGLLAAAVAAAILLRTVTTSGAEGAEQAA</sequence>
<dbReference type="PROSITE" id="PS50850">
    <property type="entry name" value="MFS"/>
    <property type="match status" value="1"/>
</dbReference>
<keyword evidence="3" id="KW-1003">Cell membrane</keyword>
<dbReference type="PANTHER" id="PTHR42718:SF47">
    <property type="entry name" value="METHYL VIOLOGEN RESISTANCE PROTEIN SMVA"/>
    <property type="match status" value="1"/>
</dbReference>
<feature type="transmembrane region" description="Helical" evidence="7">
    <location>
        <begin position="268"/>
        <end position="298"/>
    </location>
</feature>